<evidence type="ECO:0000256" key="3">
    <source>
        <dbReference type="ARBA" id="ARBA00022692"/>
    </source>
</evidence>
<evidence type="ECO:0000256" key="7">
    <source>
        <dbReference type="SAM" id="Phobius"/>
    </source>
</evidence>
<dbReference type="PANTHER" id="PTHR14463:SF10">
    <property type="entry name" value="LIPASE MATURATION FACTOR 1"/>
    <property type="match status" value="1"/>
</dbReference>
<evidence type="ECO:0000256" key="2">
    <source>
        <dbReference type="ARBA" id="ARBA00005512"/>
    </source>
</evidence>
<keyword evidence="11" id="KW-1185">Reference proteome</keyword>
<reference evidence="10 11" key="1">
    <citation type="submission" date="2020-08" db="EMBL/GenBank/DDBJ databases">
        <title>Sequencing the genomes of 1000 actinobacteria strains.</title>
        <authorList>
            <person name="Klenk H.-P."/>
        </authorList>
    </citation>
    <scope>NUCLEOTIDE SEQUENCE [LARGE SCALE GENOMIC DNA]</scope>
    <source>
        <strain evidence="10 11">DSM 45258</strain>
    </source>
</reference>
<evidence type="ECO:0000259" key="9">
    <source>
        <dbReference type="Pfam" id="PF25179"/>
    </source>
</evidence>
<evidence type="ECO:0000313" key="11">
    <source>
        <dbReference type="Proteomes" id="UP000567922"/>
    </source>
</evidence>
<protein>
    <recommendedName>
        <fullName evidence="12">Lipase maturation factor family protein</fullName>
    </recommendedName>
</protein>
<dbReference type="PANTHER" id="PTHR14463">
    <property type="entry name" value="LIPASE MATURATION FACTOR"/>
    <property type="match status" value="1"/>
</dbReference>
<comment type="subcellular location">
    <subcellularLocation>
        <location evidence="1">Endoplasmic reticulum membrane</location>
        <topology evidence="1">Multi-pass membrane protein</topology>
    </subcellularLocation>
</comment>
<evidence type="ECO:0000259" key="8">
    <source>
        <dbReference type="Pfam" id="PF06762"/>
    </source>
</evidence>
<evidence type="ECO:0000256" key="4">
    <source>
        <dbReference type="ARBA" id="ARBA00022824"/>
    </source>
</evidence>
<dbReference type="Pfam" id="PF06762">
    <property type="entry name" value="LMF1"/>
    <property type="match status" value="1"/>
</dbReference>
<feature type="domain" description="Lipase maturation factor 1/2 C-terminal" evidence="9">
    <location>
        <begin position="328"/>
        <end position="467"/>
    </location>
</feature>
<proteinExistence type="inferred from homology"/>
<feature type="transmembrane region" description="Helical" evidence="7">
    <location>
        <begin position="20"/>
        <end position="39"/>
    </location>
</feature>
<evidence type="ECO:0000256" key="1">
    <source>
        <dbReference type="ARBA" id="ARBA00004477"/>
    </source>
</evidence>
<gene>
    <name evidence="10" type="ORF">FHU29_001546</name>
</gene>
<dbReference type="InterPro" id="IPR057433">
    <property type="entry name" value="LMF1/2_C"/>
</dbReference>
<feature type="transmembrane region" description="Helical" evidence="7">
    <location>
        <begin position="71"/>
        <end position="90"/>
    </location>
</feature>
<organism evidence="10 11">
    <name type="scientific">Hoyosella altamirensis</name>
    <dbReference type="NCBI Taxonomy" id="616997"/>
    <lineage>
        <taxon>Bacteria</taxon>
        <taxon>Bacillati</taxon>
        <taxon>Actinomycetota</taxon>
        <taxon>Actinomycetes</taxon>
        <taxon>Mycobacteriales</taxon>
        <taxon>Hoyosellaceae</taxon>
        <taxon>Hoyosella</taxon>
    </lineage>
</organism>
<comment type="caution">
    <text evidence="10">The sequence shown here is derived from an EMBL/GenBank/DDBJ whole genome shotgun (WGS) entry which is preliminary data.</text>
</comment>
<dbReference type="EMBL" id="JACHWS010000001">
    <property type="protein sequence ID" value="MBB3037112.1"/>
    <property type="molecule type" value="Genomic_DNA"/>
</dbReference>
<keyword evidence="5 7" id="KW-1133">Transmembrane helix</keyword>
<feature type="transmembrane region" description="Helical" evidence="7">
    <location>
        <begin position="253"/>
        <end position="271"/>
    </location>
</feature>
<dbReference type="AlphaFoldDB" id="A0A839RJV5"/>
<keyword evidence="4" id="KW-0256">Endoplasmic reticulum</keyword>
<evidence type="ECO:0000256" key="5">
    <source>
        <dbReference type="ARBA" id="ARBA00022989"/>
    </source>
</evidence>
<dbReference type="InterPro" id="IPR057434">
    <property type="entry name" value="LMF1/2_N"/>
</dbReference>
<dbReference type="RefSeq" id="WP_064439021.1">
    <property type="nucleotide sequence ID" value="NZ_BDDI01000002.1"/>
</dbReference>
<feature type="transmembrane region" description="Helical" evidence="7">
    <location>
        <begin position="291"/>
        <end position="309"/>
    </location>
</feature>
<feature type="transmembrane region" description="Helical" evidence="7">
    <location>
        <begin position="128"/>
        <end position="154"/>
    </location>
</feature>
<dbReference type="Pfam" id="PF25179">
    <property type="entry name" value="LMF1_C"/>
    <property type="match status" value="1"/>
</dbReference>
<feature type="transmembrane region" description="Helical" evidence="7">
    <location>
        <begin position="216"/>
        <end position="241"/>
    </location>
</feature>
<evidence type="ECO:0000256" key="6">
    <source>
        <dbReference type="ARBA" id="ARBA00023136"/>
    </source>
</evidence>
<dbReference type="Proteomes" id="UP000567922">
    <property type="component" value="Unassembled WGS sequence"/>
</dbReference>
<dbReference type="InterPro" id="IPR009613">
    <property type="entry name" value="LMF"/>
</dbReference>
<evidence type="ECO:0008006" key="12">
    <source>
        <dbReference type="Google" id="ProtNLM"/>
    </source>
</evidence>
<keyword evidence="3 7" id="KW-0812">Transmembrane</keyword>
<dbReference type="GO" id="GO:0051604">
    <property type="term" value="P:protein maturation"/>
    <property type="evidence" value="ECO:0007669"/>
    <property type="project" value="InterPro"/>
</dbReference>
<feature type="domain" description="Lipase maturation factor 1/2 N-terminal" evidence="8">
    <location>
        <begin position="121"/>
        <end position="271"/>
    </location>
</feature>
<accession>A0A839RJV5</accession>
<sequence>MEWFGESGYWLSRWMFQRGLGLVYLVAFLVAANQFRALIGSRGLTPIPRYLEQRSWRQSPSIFHIYYSDRFFALVAWCGAVLAGAAMFGIGDLLPLWASMAMWALLWILYLSIVNVGQAWYGFGWESLLLEVGFLAIFIGAGPAEPPVLVLFLLRWVLFRLEFGAGMIKMHGDHCWRDFTCLYYHHETQPMPNALSWHFHHLPKPLHRLEVAGNHFAQLVVPFFLFAPQPVASLAAVIIVVTQTWLVVSGNFAWLNILTIVLALSVIDGAWWSKVIPLNAPVAEPVPKWHAIAAIALTALVIALSFRPARNLFSRQQLMNYSFDKLHLVNTYGAFGRVTRTRYEVILEGTEADQPTDDAEWREYDFKGKPGDPYRRPRQFAPYHLRLDWLMWFAAISPRYAQTWLPRLARKLVENDPATLKLLRHNPFAETPPRWVRARMYVYRFTTRAERERTGAWWHREFVSDYMAPVGRG</sequence>
<dbReference type="OrthoDB" id="9793230at2"/>
<comment type="similarity">
    <text evidence="2">Belongs to the lipase maturation factor family.</text>
</comment>
<feature type="transmembrane region" description="Helical" evidence="7">
    <location>
        <begin position="96"/>
        <end position="116"/>
    </location>
</feature>
<name>A0A839RJV5_9ACTN</name>
<evidence type="ECO:0000313" key="10">
    <source>
        <dbReference type="EMBL" id="MBB3037112.1"/>
    </source>
</evidence>
<keyword evidence="6 7" id="KW-0472">Membrane</keyword>